<sequence length="296" mass="32757">MAAKGIRSPVPFIKRYAGIAFRRYTALHIMGKIFIWLVILFYICAGVFVVIVTPSRIAQYLYDHARMLAETWFGWLALAGAIVLMSFPPLIGHTTLVTLCGFAYGMKGFCIASSASVAGASLVFVVLRLLFSGRLRQWSSHNDKWQALESVVRAKGLPLIILIRISPFPPWVYSNSLFASIEAVALWQFVTATLFVLPKLLLHVFIGSRIAALSDGDQRGHMDTQTKLINGLLIAGGIVLVVFTSWSVYNMVQKHIRHLEGIPPEVDELAAEAIEDYGEEEPLLLAASPRASLERV</sequence>
<evidence type="ECO:0000256" key="3">
    <source>
        <dbReference type="ARBA" id="ARBA00008640"/>
    </source>
</evidence>
<dbReference type="GO" id="GO:0000139">
    <property type="term" value="C:Golgi membrane"/>
    <property type="evidence" value="ECO:0007669"/>
    <property type="project" value="UniProtKB-SubCell"/>
</dbReference>
<comment type="caution">
    <text evidence="12">The sequence shown here is derived from an EMBL/GenBank/DDBJ whole genome shotgun (WGS) entry which is preliminary data.</text>
</comment>
<evidence type="ECO:0000256" key="6">
    <source>
        <dbReference type="ARBA" id="ARBA00022692"/>
    </source>
</evidence>
<organism evidence="12 13">
    <name type="scientific">Hypsizygus marmoreus</name>
    <name type="common">White beech mushroom</name>
    <name type="synonym">Agaricus marmoreus</name>
    <dbReference type="NCBI Taxonomy" id="39966"/>
    <lineage>
        <taxon>Eukaryota</taxon>
        <taxon>Fungi</taxon>
        <taxon>Dikarya</taxon>
        <taxon>Basidiomycota</taxon>
        <taxon>Agaricomycotina</taxon>
        <taxon>Agaricomycetes</taxon>
        <taxon>Agaricomycetidae</taxon>
        <taxon>Agaricales</taxon>
        <taxon>Tricholomatineae</taxon>
        <taxon>Lyophyllaceae</taxon>
        <taxon>Hypsizygus</taxon>
    </lineage>
</organism>
<evidence type="ECO:0000256" key="2">
    <source>
        <dbReference type="ARBA" id="ARBA00004653"/>
    </source>
</evidence>
<dbReference type="AlphaFoldDB" id="A0A369JPH6"/>
<proteinExistence type="inferred from homology"/>
<dbReference type="GO" id="GO:0000022">
    <property type="term" value="P:mitotic spindle elongation"/>
    <property type="evidence" value="ECO:0007669"/>
    <property type="project" value="TreeGrafter"/>
</dbReference>
<dbReference type="Proteomes" id="UP000076154">
    <property type="component" value="Unassembled WGS sequence"/>
</dbReference>
<protein>
    <recommendedName>
        <fullName evidence="4">Golgi apparatus membrane protein TVP38</fullName>
    </recommendedName>
    <alternativeName>
        <fullName evidence="5">Golgi apparatus membrane protein tvp38</fullName>
    </alternativeName>
</protein>
<evidence type="ECO:0000256" key="1">
    <source>
        <dbReference type="ARBA" id="ARBA00002978"/>
    </source>
</evidence>
<keyword evidence="9 10" id="KW-0472">Membrane</keyword>
<gene>
    <name evidence="12" type="primary">TVP38_1</name>
    <name evidence="12" type="ORF">Hypma_010305</name>
</gene>
<name>A0A369JPH6_HYPMA</name>
<evidence type="ECO:0000256" key="8">
    <source>
        <dbReference type="ARBA" id="ARBA00023034"/>
    </source>
</evidence>
<evidence type="ECO:0000256" key="5">
    <source>
        <dbReference type="ARBA" id="ARBA00020673"/>
    </source>
</evidence>
<comment type="function">
    <text evidence="1">Golgi membrane protein involved in vesicular trafficking and spindle migration.</text>
</comment>
<feature type="domain" description="VTT" evidence="11">
    <location>
        <begin position="93"/>
        <end position="208"/>
    </location>
</feature>
<keyword evidence="8" id="KW-0333">Golgi apparatus</keyword>
<comment type="subcellular location">
    <subcellularLocation>
        <location evidence="2">Golgi apparatus membrane</location>
        <topology evidence="2">Multi-pass membrane protein</topology>
    </subcellularLocation>
</comment>
<feature type="transmembrane region" description="Helical" evidence="10">
    <location>
        <begin position="111"/>
        <end position="131"/>
    </location>
</feature>
<evidence type="ECO:0000256" key="4">
    <source>
        <dbReference type="ARBA" id="ARBA00013533"/>
    </source>
</evidence>
<evidence type="ECO:0000313" key="12">
    <source>
        <dbReference type="EMBL" id="RDB22457.1"/>
    </source>
</evidence>
<dbReference type="EMBL" id="LUEZ02000049">
    <property type="protein sequence ID" value="RDB22457.1"/>
    <property type="molecule type" value="Genomic_DNA"/>
</dbReference>
<evidence type="ECO:0000313" key="13">
    <source>
        <dbReference type="Proteomes" id="UP000076154"/>
    </source>
</evidence>
<accession>A0A369JPH6</accession>
<feature type="transmembrane region" description="Helical" evidence="10">
    <location>
        <begin position="228"/>
        <end position="249"/>
    </location>
</feature>
<dbReference type="OrthoDB" id="166803at2759"/>
<dbReference type="PANTHER" id="PTHR47549:SF1">
    <property type="entry name" value="GOLGI APPARATUS MEMBRANE PROTEIN TVP38"/>
    <property type="match status" value="1"/>
</dbReference>
<dbReference type="GO" id="GO:0016192">
    <property type="term" value="P:vesicle-mediated transport"/>
    <property type="evidence" value="ECO:0007669"/>
    <property type="project" value="TreeGrafter"/>
</dbReference>
<feature type="transmembrane region" description="Helical" evidence="10">
    <location>
        <begin position="72"/>
        <end position="91"/>
    </location>
</feature>
<evidence type="ECO:0000259" key="11">
    <source>
        <dbReference type="Pfam" id="PF09335"/>
    </source>
</evidence>
<dbReference type="InterPro" id="IPR032816">
    <property type="entry name" value="VTT_dom"/>
</dbReference>
<feature type="transmembrane region" description="Helical" evidence="10">
    <location>
        <begin position="33"/>
        <end position="52"/>
    </location>
</feature>
<comment type="similarity">
    <text evidence="3">Belongs to the TVP38/TMEM64 family.</text>
</comment>
<dbReference type="InParanoid" id="A0A369JPH6"/>
<reference evidence="12" key="1">
    <citation type="submission" date="2018-04" db="EMBL/GenBank/DDBJ databases">
        <title>Whole genome sequencing of Hypsizygus marmoreus.</title>
        <authorList>
            <person name="Choi I.-G."/>
            <person name="Min B."/>
            <person name="Kim J.-G."/>
            <person name="Kim S."/>
            <person name="Oh Y.-L."/>
            <person name="Kong W.-S."/>
            <person name="Park H."/>
            <person name="Jeong J."/>
            <person name="Song E.-S."/>
        </authorList>
    </citation>
    <scope>NUCLEOTIDE SEQUENCE [LARGE SCALE GENOMIC DNA]</scope>
    <source>
        <strain evidence="12">51987-8</strain>
    </source>
</reference>
<dbReference type="PANTHER" id="PTHR47549">
    <property type="entry name" value="GOLGI APPARATUS MEMBRANE PROTEIN TVP38-RELATED"/>
    <property type="match status" value="1"/>
</dbReference>
<dbReference type="STRING" id="39966.A0A369JPH6"/>
<feature type="transmembrane region" description="Helical" evidence="10">
    <location>
        <begin position="185"/>
        <end position="207"/>
    </location>
</feature>
<evidence type="ECO:0000256" key="9">
    <source>
        <dbReference type="ARBA" id="ARBA00023136"/>
    </source>
</evidence>
<evidence type="ECO:0000256" key="7">
    <source>
        <dbReference type="ARBA" id="ARBA00022989"/>
    </source>
</evidence>
<keyword evidence="13" id="KW-1185">Reference proteome</keyword>
<dbReference type="Pfam" id="PF09335">
    <property type="entry name" value="VTT_dom"/>
    <property type="match status" value="1"/>
</dbReference>
<keyword evidence="7 10" id="KW-1133">Transmembrane helix</keyword>
<evidence type="ECO:0000256" key="10">
    <source>
        <dbReference type="SAM" id="Phobius"/>
    </source>
</evidence>
<keyword evidence="6 10" id="KW-0812">Transmembrane</keyword>
<dbReference type="InterPro" id="IPR051076">
    <property type="entry name" value="Golgi_membrane_TVP38/TMEM64"/>
</dbReference>